<dbReference type="SUPFAM" id="SSF63520">
    <property type="entry name" value="PTS-regulatory domain, PRD"/>
    <property type="match status" value="2"/>
</dbReference>
<dbReference type="InterPro" id="IPR035895">
    <property type="entry name" value="HPr-like_sf"/>
</dbReference>
<proteinExistence type="predicted"/>
<dbReference type="Pfam" id="PF00381">
    <property type="entry name" value="PTS-HPr"/>
    <property type="match status" value="1"/>
</dbReference>
<protein>
    <recommendedName>
        <fullName evidence="2">Phosphocarrier protein HPr</fullName>
    </recommendedName>
</protein>
<dbReference type="InterPro" id="IPR000032">
    <property type="entry name" value="HPr-like"/>
</dbReference>
<dbReference type="CDD" id="cd00367">
    <property type="entry name" value="PTS-HPr_like"/>
    <property type="match status" value="1"/>
</dbReference>
<dbReference type="SUPFAM" id="SSF50151">
    <property type="entry name" value="SacY-like RNA-binding domain"/>
    <property type="match status" value="1"/>
</dbReference>
<dbReference type="SMART" id="SM01061">
    <property type="entry name" value="CAT_RBD"/>
    <property type="match status" value="1"/>
</dbReference>
<evidence type="ECO:0000256" key="1">
    <source>
        <dbReference type="ARBA" id="ARBA00003681"/>
    </source>
</evidence>
<feature type="domain" description="PRD" evidence="6">
    <location>
        <begin position="182"/>
        <end position="292"/>
    </location>
</feature>
<comment type="function">
    <text evidence="1">General (non sugar-specific) component of the phosphoenolpyruvate-dependent sugar phosphotransferase system (sugar PTS). This major carbohydrate active-transport system catalyzes the phosphorylation of incoming sugar substrates concomitantly with their translocation across the cell membrane. The phosphoryl group from phosphoenolpyruvate (PEP) is transferred to the phosphoryl carrier protein HPr by enzyme I. Phospho-HPr then transfers it to the PTS EIIA domain.</text>
</comment>
<dbReference type="PROSITE" id="PS00369">
    <property type="entry name" value="PTS_HPR_HIS"/>
    <property type="match status" value="1"/>
</dbReference>
<dbReference type="EMBL" id="CP065628">
    <property type="protein sequence ID" value="QPR30730.1"/>
    <property type="molecule type" value="Genomic_DNA"/>
</dbReference>
<dbReference type="InterPro" id="IPR036650">
    <property type="entry name" value="CAT_RNA-bd_dom_sf"/>
</dbReference>
<evidence type="ECO:0000313" key="7">
    <source>
        <dbReference type="EMBL" id="QPR30730.1"/>
    </source>
</evidence>
<evidence type="ECO:0000313" key="10">
    <source>
        <dbReference type="Proteomes" id="UP000595198"/>
    </source>
</evidence>
<dbReference type="Proteomes" id="UP000595198">
    <property type="component" value="Chromosome"/>
</dbReference>
<dbReference type="PROSITE" id="PS51350">
    <property type="entry name" value="PTS_HPR_DOM"/>
    <property type="match status" value="1"/>
</dbReference>
<sequence length="427" mass="45768">MEEFTVTDMEILRVFNNNVVLAKDATGEKIITGRGIGFKARPGQSVDSSKVVRIFVPAEGRDPDHIATMLTEIPLAHITLVTDAVTAAGLPESMTKNASLLVALADHIGFAIMRAANGQRADYPLLAEVSQLYSEEYAQAQAILSHINRALNDRRIAPLPRSESVAITLHLVNAGFSTGDLSFTYTMTGVLQQLLTIIESDFGITLEPETVNVGRFITHLRYLFVRIAKHEQLKDHSSAIGQAIRDSSPEAYRCAQRISAVIELRLGSGLTEDEISYLTLHIARIVQAAAVSPTASRASRSVRDVDAKQAPAGGAPAVGCTGPVPESDNSTHSTRKDSTMITRTATIGSSVGLHARPASLFTQAAAEYDYDIVISLDDEEADAASILEVMTLGAKHGDEVTLSCEDDSAAAALDELAAMLERDLDAE</sequence>
<dbReference type="AlphaFoldDB" id="A0AB37G8W4"/>
<dbReference type="NCBIfam" id="TIGR01003">
    <property type="entry name" value="PTS_HPr_family"/>
    <property type="match status" value="1"/>
</dbReference>
<dbReference type="InterPro" id="IPR036634">
    <property type="entry name" value="PRD_sf"/>
</dbReference>
<evidence type="ECO:0000259" key="6">
    <source>
        <dbReference type="PROSITE" id="PS51372"/>
    </source>
</evidence>
<dbReference type="Gene3D" id="3.30.1340.10">
    <property type="entry name" value="HPr-like"/>
    <property type="match status" value="1"/>
</dbReference>
<dbReference type="Gene3D" id="2.30.24.10">
    <property type="entry name" value="CAT RNA-binding domain"/>
    <property type="match status" value="1"/>
</dbReference>
<gene>
    <name evidence="7" type="ORF">I6G95_11180</name>
    <name evidence="8" type="ORF">I6H48_11720</name>
</gene>
<dbReference type="InterPro" id="IPR001020">
    <property type="entry name" value="PTS_HPr_His_P_site"/>
</dbReference>
<accession>A0AB37G8W4</accession>
<dbReference type="InterPro" id="IPR050661">
    <property type="entry name" value="BglG_antiterminators"/>
</dbReference>
<evidence type="ECO:0000313" key="9">
    <source>
        <dbReference type="Proteomes" id="UP000594774"/>
    </source>
</evidence>
<dbReference type="Pfam" id="PF03123">
    <property type="entry name" value="CAT_RBD"/>
    <property type="match status" value="1"/>
</dbReference>
<evidence type="ECO:0000256" key="2">
    <source>
        <dbReference type="ARBA" id="ARBA00020422"/>
    </source>
</evidence>
<dbReference type="EMBL" id="CP066023">
    <property type="protein sequence ID" value="QQB82560.1"/>
    <property type="molecule type" value="Genomic_DNA"/>
</dbReference>
<feature type="domain" description="PRD" evidence="6">
    <location>
        <begin position="72"/>
        <end position="181"/>
    </location>
</feature>
<dbReference type="PANTHER" id="PTHR30185:SF15">
    <property type="entry name" value="CRYPTIC BETA-GLUCOSIDE BGL OPERON ANTITERMINATOR"/>
    <property type="match status" value="1"/>
</dbReference>
<keyword evidence="3" id="KW-0677">Repeat</keyword>
<dbReference type="PANTHER" id="PTHR30185">
    <property type="entry name" value="CRYPTIC BETA-GLUCOSIDE BGL OPERON ANTITERMINATOR"/>
    <property type="match status" value="1"/>
</dbReference>
<dbReference type="Proteomes" id="UP000594774">
    <property type="component" value="Chromosome"/>
</dbReference>
<dbReference type="PROSITE" id="PS51372">
    <property type="entry name" value="PRD_2"/>
    <property type="match status" value="2"/>
</dbReference>
<keyword evidence="10" id="KW-1185">Reference proteome</keyword>
<reference evidence="9 10" key="1">
    <citation type="submission" date="2020-12" db="EMBL/GenBank/DDBJ databases">
        <title>FDA dAtabase for Regulatory Grade micrObial Sequences (FDA-ARGOS): Supporting development and validation of Infectious Disease Dx tests.</title>
        <authorList>
            <person name="Sproer C."/>
            <person name="Gronow S."/>
            <person name="Severitt S."/>
            <person name="Schroder I."/>
            <person name="Tallon L."/>
            <person name="Sadzewicz L."/>
            <person name="Zhao X."/>
            <person name="Boylan J."/>
            <person name="Ott S."/>
            <person name="Bowen H."/>
            <person name="Vavikolanu K."/>
            <person name="Mehta A."/>
            <person name="Aluvathingal J."/>
            <person name="Nadendla S."/>
            <person name="Lowell S."/>
            <person name="Myers T."/>
            <person name="Yan Y."/>
            <person name="Sichtig H."/>
        </authorList>
    </citation>
    <scope>NUCLEOTIDE SEQUENCE [LARGE SCALE GENOMIC DNA]</scope>
    <source>
        <strain evidence="7 9">FDAARGOS_938</strain>
        <strain evidence="8 10">FDAARGOS_991</strain>
    </source>
</reference>
<feature type="domain" description="HPr" evidence="5">
    <location>
        <begin position="340"/>
        <end position="427"/>
    </location>
</feature>
<evidence type="ECO:0000313" key="8">
    <source>
        <dbReference type="EMBL" id="QQB82560.1"/>
    </source>
</evidence>
<dbReference type="Gene3D" id="1.10.1790.10">
    <property type="entry name" value="PRD domain"/>
    <property type="match status" value="2"/>
</dbReference>
<dbReference type="Pfam" id="PF00874">
    <property type="entry name" value="PRD"/>
    <property type="match status" value="2"/>
</dbReference>
<dbReference type="GO" id="GO:0006355">
    <property type="term" value="P:regulation of DNA-templated transcription"/>
    <property type="evidence" value="ECO:0007669"/>
    <property type="project" value="InterPro"/>
</dbReference>
<name>A0AB37G8W4_CORAY</name>
<evidence type="ECO:0000256" key="3">
    <source>
        <dbReference type="ARBA" id="ARBA00022737"/>
    </source>
</evidence>
<dbReference type="InterPro" id="IPR004341">
    <property type="entry name" value="CAT_RNA-bd_dom"/>
</dbReference>
<dbReference type="PRINTS" id="PR00107">
    <property type="entry name" value="PHOSPHOCPHPR"/>
</dbReference>
<dbReference type="SUPFAM" id="SSF55594">
    <property type="entry name" value="HPr-like"/>
    <property type="match status" value="1"/>
</dbReference>
<organism evidence="7 9">
    <name type="scientific">Corynebacterium amycolatum</name>
    <dbReference type="NCBI Taxonomy" id="43765"/>
    <lineage>
        <taxon>Bacteria</taxon>
        <taxon>Bacillati</taxon>
        <taxon>Actinomycetota</taxon>
        <taxon>Actinomycetes</taxon>
        <taxon>Mycobacteriales</taxon>
        <taxon>Corynebacteriaceae</taxon>
        <taxon>Corynebacterium</taxon>
    </lineage>
</organism>
<dbReference type="InterPro" id="IPR011608">
    <property type="entry name" value="PRD"/>
</dbReference>
<dbReference type="GO" id="GO:0003723">
    <property type="term" value="F:RNA binding"/>
    <property type="evidence" value="ECO:0007669"/>
    <property type="project" value="InterPro"/>
</dbReference>
<evidence type="ECO:0000259" key="5">
    <source>
        <dbReference type="PROSITE" id="PS51350"/>
    </source>
</evidence>
<evidence type="ECO:0000256" key="4">
    <source>
        <dbReference type="SAM" id="MobiDB-lite"/>
    </source>
</evidence>
<feature type="region of interest" description="Disordered" evidence="4">
    <location>
        <begin position="300"/>
        <end position="337"/>
    </location>
</feature>